<dbReference type="PROSITE" id="PS51387">
    <property type="entry name" value="FAD_PCMH"/>
    <property type="match status" value="1"/>
</dbReference>
<evidence type="ECO:0000259" key="5">
    <source>
        <dbReference type="PROSITE" id="PS51387"/>
    </source>
</evidence>
<dbReference type="SUPFAM" id="SSF55447">
    <property type="entry name" value="CO dehydrogenase flavoprotein C-terminal domain-like"/>
    <property type="match status" value="1"/>
</dbReference>
<dbReference type="InterPro" id="IPR002346">
    <property type="entry name" value="Mopterin_DH_FAD-bd"/>
</dbReference>
<keyword evidence="1" id="KW-0285">Flavoprotein</keyword>
<evidence type="ECO:0000256" key="1">
    <source>
        <dbReference type="ARBA" id="ARBA00022630"/>
    </source>
</evidence>
<evidence type="ECO:0000256" key="2">
    <source>
        <dbReference type="ARBA" id="ARBA00022827"/>
    </source>
</evidence>
<reference evidence="6 7" key="1">
    <citation type="submission" date="2016-12" db="EMBL/GenBank/DDBJ databases">
        <title>The draft genome sequence of Actinophytocola sp. 11-183.</title>
        <authorList>
            <person name="Wang W."/>
            <person name="Yuan L."/>
        </authorList>
    </citation>
    <scope>NUCLEOTIDE SEQUENCE [LARGE SCALE GENOMIC DNA]</scope>
    <source>
        <strain evidence="6 7">11-183</strain>
    </source>
</reference>
<keyword evidence="4" id="KW-1133">Transmembrane helix</keyword>
<dbReference type="Proteomes" id="UP000185596">
    <property type="component" value="Unassembled WGS sequence"/>
</dbReference>
<dbReference type="Gene3D" id="3.30.465.10">
    <property type="match status" value="1"/>
</dbReference>
<dbReference type="InterPro" id="IPR016169">
    <property type="entry name" value="FAD-bd_PCMH_sub2"/>
</dbReference>
<dbReference type="GO" id="GO:0071949">
    <property type="term" value="F:FAD binding"/>
    <property type="evidence" value="ECO:0007669"/>
    <property type="project" value="InterPro"/>
</dbReference>
<name>A0A1Q8CVV3_9PSEU</name>
<dbReference type="STRING" id="1912961.BU204_05780"/>
<dbReference type="InterPro" id="IPR016166">
    <property type="entry name" value="FAD-bd_PCMH"/>
</dbReference>
<evidence type="ECO:0000313" key="7">
    <source>
        <dbReference type="Proteomes" id="UP000185596"/>
    </source>
</evidence>
<dbReference type="Pfam" id="PF00941">
    <property type="entry name" value="FAD_binding_5"/>
    <property type="match status" value="1"/>
</dbReference>
<dbReference type="OrthoDB" id="9793944at2"/>
<keyword evidence="7" id="KW-1185">Reference proteome</keyword>
<proteinExistence type="predicted"/>
<dbReference type="GO" id="GO:0016491">
    <property type="term" value="F:oxidoreductase activity"/>
    <property type="evidence" value="ECO:0007669"/>
    <property type="project" value="UniProtKB-KW"/>
</dbReference>
<keyword evidence="3" id="KW-0560">Oxidoreductase</keyword>
<evidence type="ECO:0000313" key="6">
    <source>
        <dbReference type="EMBL" id="OLF18472.1"/>
    </source>
</evidence>
<dbReference type="SUPFAM" id="SSF56176">
    <property type="entry name" value="FAD-binding/transporter-associated domain-like"/>
    <property type="match status" value="1"/>
</dbReference>
<gene>
    <name evidence="6" type="ORF">BU204_05780</name>
</gene>
<dbReference type="Gene3D" id="3.30.390.50">
    <property type="entry name" value="CO dehydrogenase flavoprotein, C-terminal domain"/>
    <property type="match status" value="1"/>
</dbReference>
<organism evidence="6 7">
    <name type="scientific">Actinophytocola xanthii</name>
    <dbReference type="NCBI Taxonomy" id="1912961"/>
    <lineage>
        <taxon>Bacteria</taxon>
        <taxon>Bacillati</taxon>
        <taxon>Actinomycetota</taxon>
        <taxon>Actinomycetes</taxon>
        <taxon>Pseudonocardiales</taxon>
        <taxon>Pseudonocardiaceae</taxon>
    </lineage>
</organism>
<dbReference type="InterPro" id="IPR036683">
    <property type="entry name" value="CO_DH_flav_C_dom_sf"/>
</dbReference>
<accession>A0A1Q8CVV3</accession>
<dbReference type="InterPro" id="IPR016167">
    <property type="entry name" value="FAD-bd_PCMH_sub1"/>
</dbReference>
<comment type="caution">
    <text evidence="6">The sequence shown here is derived from an EMBL/GenBank/DDBJ whole genome shotgun (WGS) entry which is preliminary data.</text>
</comment>
<feature type="domain" description="FAD-binding PCMH-type" evidence="5">
    <location>
        <begin position="1"/>
        <end position="171"/>
    </location>
</feature>
<evidence type="ECO:0000256" key="4">
    <source>
        <dbReference type="SAM" id="Phobius"/>
    </source>
</evidence>
<keyword evidence="2" id="KW-0274">FAD</keyword>
<protein>
    <recommendedName>
        <fullName evidence="5">FAD-binding PCMH-type domain-containing protein</fullName>
    </recommendedName>
</protein>
<keyword evidence="4" id="KW-0472">Membrane</keyword>
<dbReference type="InterPro" id="IPR005107">
    <property type="entry name" value="CO_DH_flav_C"/>
</dbReference>
<dbReference type="SMART" id="SM01092">
    <property type="entry name" value="CO_deh_flav_C"/>
    <property type="match status" value="1"/>
</dbReference>
<dbReference type="EMBL" id="MSIE01000007">
    <property type="protein sequence ID" value="OLF18472.1"/>
    <property type="molecule type" value="Genomic_DNA"/>
</dbReference>
<evidence type="ECO:0000256" key="3">
    <source>
        <dbReference type="ARBA" id="ARBA00023002"/>
    </source>
</evidence>
<keyword evidence="4" id="KW-0812">Transmembrane</keyword>
<dbReference type="RefSeq" id="WP_075124500.1">
    <property type="nucleotide sequence ID" value="NZ_MSIE01000007.1"/>
</dbReference>
<dbReference type="PANTHER" id="PTHR42659">
    <property type="entry name" value="XANTHINE DEHYDROGENASE SUBUNIT C-RELATED"/>
    <property type="match status" value="1"/>
</dbReference>
<dbReference type="AlphaFoldDB" id="A0A1Q8CVV3"/>
<feature type="transmembrane region" description="Helical" evidence="4">
    <location>
        <begin position="20"/>
        <end position="40"/>
    </location>
</feature>
<dbReference type="PANTHER" id="PTHR42659:SF2">
    <property type="entry name" value="XANTHINE DEHYDROGENASE SUBUNIT C-RELATED"/>
    <property type="match status" value="1"/>
</dbReference>
<sequence>MWPAPCEYHAVRSAREAVELLGALPGAVVLAGGLTLVPAMRRRRRRPAHLVDINPAGELDTLVENDRGVAVGATCRQETLRRWARGRSPLLADALTQVGTAQTRARGTVAGIVANGDPATQLAAVCAVLDATAVVHDGAGEHRRPAADLFANGGLAGPALLAGVEFPAWHHGDGHAFVQVGRRAVGATIGGVAVRVRRDRDGTCVRADVAPFVHGHDGSRLEVVAETLVGTALDDRDLARAAALAADAVPVAADAIASADYRTHLVRVVVRRALATAVGAAS</sequence>
<dbReference type="InterPro" id="IPR036318">
    <property type="entry name" value="FAD-bd_PCMH-like_sf"/>
</dbReference>
<dbReference type="InterPro" id="IPR051312">
    <property type="entry name" value="Diverse_Substr_Oxidored"/>
</dbReference>
<dbReference type="Pfam" id="PF03450">
    <property type="entry name" value="CO_deh_flav_C"/>
    <property type="match status" value="1"/>
</dbReference>
<dbReference type="Gene3D" id="3.30.43.10">
    <property type="entry name" value="Uridine Diphospho-n-acetylenolpyruvylglucosamine Reductase, domain 2"/>
    <property type="match status" value="1"/>
</dbReference>